<evidence type="ECO:0000313" key="2">
    <source>
        <dbReference type="EMBL" id="KAF4671325.1"/>
    </source>
</evidence>
<evidence type="ECO:0000256" key="1">
    <source>
        <dbReference type="SAM" id="SignalP"/>
    </source>
</evidence>
<evidence type="ECO:0000313" key="3">
    <source>
        <dbReference type="Proteomes" id="UP000570595"/>
    </source>
</evidence>
<sequence length="354" mass="39963">MAFIISSSPLSIASALLALYVVEGKIITKMDRIGRVLDGVKVSSASHATSQGQESEPQTVQYLSNRTPDGGTEHCTLHRDTDGAVTLADRRMICPRYGYLYDVVFEQNEGGEDEVDGAPSLQGQAMEKITGPAPWERQMLRALRRELNDSELPLPYPSHSNIEMELKKDSFDCEAFQTWSLRSRTGSRKKASPLVSWSIWIRLDAPVLEEGFRMSRVSTTISSDIPGLELKFSLPRLKELEANAERFLPNSTEHPANPDRASVCSRPLNRYLFYILGKNNGKGAAPVVTEDRWSETLWRIVMWLFTGNSDPNIKDHFVPVGRPVYRVSSPQNDYPPWFFTGLWPESHENQWALF</sequence>
<proteinExistence type="predicted"/>
<keyword evidence="1" id="KW-0732">Signal</keyword>
<reference evidence="2 3" key="1">
    <citation type="submission" date="2020-04" db="EMBL/GenBank/DDBJ databases">
        <title>Perkinsus olseni comparative genomics.</title>
        <authorList>
            <person name="Bogema D.R."/>
        </authorList>
    </citation>
    <scope>NUCLEOTIDE SEQUENCE [LARGE SCALE GENOMIC DNA]</scope>
    <source>
        <strain evidence="2">ATCC PRA-179</strain>
    </source>
</reference>
<dbReference type="AlphaFoldDB" id="A0A7J6MIL1"/>
<feature type="chain" id="PRO_5029520892" evidence="1">
    <location>
        <begin position="25"/>
        <end position="354"/>
    </location>
</feature>
<protein>
    <submittedName>
        <fullName evidence="2">Uncharacterized protein</fullName>
    </submittedName>
</protein>
<dbReference type="Proteomes" id="UP000570595">
    <property type="component" value="Unassembled WGS sequence"/>
</dbReference>
<gene>
    <name evidence="2" type="ORF">FOZ61_003262</name>
</gene>
<organism evidence="2 3">
    <name type="scientific">Perkinsus olseni</name>
    <name type="common">Perkinsus atlanticus</name>
    <dbReference type="NCBI Taxonomy" id="32597"/>
    <lineage>
        <taxon>Eukaryota</taxon>
        <taxon>Sar</taxon>
        <taxon>Alveolata</taxon>
        <taxon>Perkinsozoa</taxon>
        <taxon>Perkinsea</taxon>
        <taxon>Perkinsida</taxon>
        <taxon>Perkinsidae</taxon>
        <taxon>Perkinsus</taxon>
    </lineage>
</organism>
<comment type="caution">
    <text evidence="2">The sequence shown here is derived from an EMBL/GenBank/DDBJ whole genome shotgun (WGS) entry which is preliminary data.</text>
</comment>
<dbReference type="EMBL" id="JABAHT010000002">
    <property type="protein sequence ID" value="KAF4671325.1"/>
    <property type="molecule type" value="Genomic_DNA"/>
</dbReference>
<name>A0A7J6MIL1_PEROL</name>
<dbReference type="OrthoDB" id="10350991at2759"/>
<feature type="signal peptide" evidence="1">
    <location>
        <begin position="1"/>
        <end position="24"/>
    </location>
</feature>
<accession>A0A7J6MIL1</accession>